<evidence type="ECO:0000313" key="8">
    <source>
        <dbReference type="EMBL" id="TVP39039.1"/>
    </source>
</evidence>
<dbReference type="GO" id="GO:0008237">
    <property type="term" value="F:metallopeptidase activity"/>
    <property type="evidence" value="ECO:0007669"/>
    <property type="project" value="UniProtKB-KW"/>
</dbReference>
<comment type="caution">
    <text evidence="8">The sequence shown here is derived from an EMBL/GenBank/DDBJ whole genome shotgun (WGS) entry which is preliminary data.</text>
</comment>
<organism evidence="8 9">
    <name type="scientific">Candidatus Nitrosocosmicus arcticus</name>
    <dbReference type="NCBI Taxonomy" id="2035267"/>
    <lineage>
        <taxon>Archaea</taxon>
        <taxon>Nitrososphaerota</taxon>
        <taxon>Nitrososphaeria</taxon>
        <taxon>Nitrososphaerales</taxon>
        <taxon>Nitrososphaeraceae</taxon>
        <taxon>Candidatus Nitrosocosmicus</taxon>
    </lineage>
</organism>
<accession>A0A557SR11</accession>
<evidence type="ECO:0000256" key="1">
    <source>
        <dbReference type="ARBA" id="ARBA00022670"/>
    </source>
</evidence>
<gene>
    <name evidence="8" type="ORF">NARC_220014</name>
</gene>
<dbReference type="OrthoDB" id="4612at2157"/>
<dbReference type="GO" id="GO:0006508">
    <property type="term" value="P:proteolysis"/>
    <property type="evidence" value="ECO:0007669"/>
    <property type="project" value="UniProtKB-KW"/>
</dbReference>
<dbReference type="Gene3D" id="3.40.140.10">
    <property type="entry name" value="Cytidine Deaminase, domain 2"/>
    <property type="match status" value="1"/>
</dbReference>
<proteinExistence type="predicted"/>
<keyword evidence="1" id="KW-0645">Protease</keyword>
<evidence type="ECO:0000256" key="4">
    <source>
        <dbReference type="ARBA" id="ARBA00022833"/>
    </source>
</evidence>
<reference evidence="8 9" key="1">
    <citation type="journal article" date="2019" name="Front. Microbiol.">
        <title>Ammonia Oxidation by the Arctic Terrestrial Thaumarchaeote Candidatus Nitrosocosmicus arcticus Is Stimulated by Increasing Temperatures.</title>
        <authorList>
            <person name="Alves R.J.E."/>
            <person name="Kerou M."/>
            <person name="Zappe A."/>
            <person name="Bittner R."/>
            <person name="Abby S.S."/>
            <person name="Schmidt H.A."/>
            <person name="Pfeifer K."/>
            <person name="Schleper C."/>
        </authorList>
    </citation>
    <scope>NUCLEOTIDE SEQUENCE [LARGE SCALE GENOMIC DNA]</scope>
    <source>
        <strain evidence="8 9">Kfb</strain>
    </source>
</reference>
<keyword evidence="9" id="KW-1185">Reference proteome</keyword>
<dbReference type="Pfam" id="PF14464">
    <property type="entry name" value="Prok-JAB"/>
    <property type="match status" value="1"/>
</dbReference>
<sequence>MDFGFLRGKKNKDPDGNKSKKKNVAITHNVINGLISYAKMHHPYEGILILEGERKKMEILINNLVIPPFSEHGPFYSGFPINELPFDLKYLGTAHSHPSGTSQPSLEDLNHFYGLISIIICHPYDEEDIHAYDSQGREVPLERRI</sequence>
<evidence type="ECO:0000313" key="9">
    <source>
        <dbReference type="Proteomes" id="UP000315289"/>
    </source>
</evidence>
<dbReference type="AlphaFoldDB" id="A0A557SR11"/>
<feature type="domain" description="JAB" evidence="7">
    <location>
        <begin position="32"/>
        <end position="130"/>
    </location>
</feature>
<evidence type="ECO:0000256" key="5">
    <source>
        <dbReference type="ARBA" id="ARBA00023049"/>
    </source>
</evidence>
<dbReference type="SUPFAM" id="SSF102712">
    <property type="entry name" value="JAB1/MPN domain"/>
    <property type="match status" value="1"/>
</dbReference>
<keyword evidence="5" id="KW-0482">Metalloprotease</keyword>
<protein>
    <recommendedName>
        <fullName evidence="7">JAB domain-containing protein</fullName>
    </recommendedName>
</protein>
<evidence type="ECO:0000256" key="6">
    <source>
        <dbReference type="SAM" id="MobiDB-lite"/>
    </source>
</evidence>
<dbReference type="InterPro" id="IPR028090">
    <property type="entry name" value="JAB_dom_prok"/>
</dbReference>
<dbReference type="Proteomes" id="UP000315289">
    <property type="component" value="Unassembled WGS sequence"/>
</dbReference>
<evidence type="ECO:0000256" key="2">
    <source>
        <dbReference type="ARBA" id="ARBA00022723"/>
    </source>
</evidence>
<feature type="region of interest" description="Disordered" evidence="6">
    <location>
        <begin position="1"/>
        <end position="21"/>
    </location>
</feature>
<name>A0A557SR11_9ARCH</name>
<dbReference type="RefSeq" id="WP_144734827.1">
    <property type="nucleotide sequence ID" value="NZ_ML675595.1"/>
</dbReference>
<evidence type="ECO:0000256" key="3">
    <source>
        <dbReference type="ARBA" id="ARBA00022801"/>
    </source>
</evidence>
<keyword evidence="2" id="KW-0479">Metal-binding</keyword>
<dbReference type="EMBL" id="VOAH01000022">
    <property type="protein sequence ID" value="TVP39039.1"/>
    <property type="molecule type" value="Genomic_DNA"/>
</dbReference>
<keyword evidence="3" id="KW-0378">Hydrolase</keyword>
<dbReference type="GO" id="GO:0046872">
    <property type="term" value="F:metal ion binding"/>
    <property type="evidence" value="ECO:0007669"/>
    <property type="project" value="UniProtKB-KW"/>
</dbReference>
<evidence type="ECO:0000259" key="7">
    <source>
        <dbReference type="Pfam" id="PF14464"/>
    </source>
</evidence>
<keyword evidence="4" id="KW-0862">Zinc</keyword>